<keyword evidence="2" id="KW-1133">Transmembrane helix</keyword>
<dbReference type="Pfam" id="PF13639">
    <property type="entry name" value="zf-RING_2"/>
    <property type="match status" value="1"/>
</dbReference>
<keyword evidence="1" id="KW-0862">Zinc</keyword>
<dbReference type="PROSITE" id="PS50089">
    <property type="entry name" value="ZF_RING_2"/>
    <property type="match status" value="1"/>
</dbReference>
<dbReference type="Gene3D" id="3.30.40.10">
    <property type="entry name" value="Zinc/RING finger domain, C3HC4 (zinc finger)"/>
    <property type="match status" value="1"/>
</dbReference>
<reference evidence="4 5" key="1">
    <citation type="journal article" date="2018" name="Nat. Genet.">
        <title>The Rosa genome provides new insights in the design of modern roses.</title>
        <authorList>
            <person name="Bendahmane M."/>
        </authorList>
    </citation>
    <scope>NUCLEOTIDE SEQUENCE [LARGE SCALE GENOMIC DNA]</scope>
    <source>
        <strain evidence="5">cv. Old Blush</strain>
    </source>
</reference>
<accession>A0A2P6RYG8</accession>
<evidence type="ECO:0000256" key="1">
    <source>
        <dbReference type="PROSITE-ProRule" id="PRU00175"/>
    </source>
</evidence>
<name>A0A2P6RYG8_ROSCH</name>
<dbReference type="AlphaFoldDB" id="A0A2P6RYG8"/>
<evidence type="ECO:0000313" key="5">
    <source>
        <dbReference type="Proteomes" id="UP000238479"/>
    </source>
</evidence>
<dbReference type="CDD" id="cd16461">
    <property type="entry name" value="RING-H2_EL5-like"/>
    <property type="match status" value="1"/>
</dbReference>
<feature type="transmembrane region" description="Helical" evidence="2">
    <location>
        <begin position="6"/>
        <end position="33"/>
    </location>
</feature>
<organism evidence="4 5">
    <name type="scientific">Rosa chinensis</name>
    <name type="common">China rose</name>
    <dbReference type="NCBI Taxonomy" id="74649"/>
    <lineage>
        <taxon>Eukaryota</taxon>
        <taxon>Viridiplantae</taxon>
        <taxon>Streptophyta</taxon>
        <taxon>Embryophyta</taxon>
        <taxon>Tracheophyta</taxon>
        <taxon>Spermatophyta</taxon>
        <taxon>Magnoliopsida</taxon>
        <taxon>eudicotyledons</taxon>
        <taxon>Gunneridae</taxon>
        <taxon>Pentapetalae</taxon>
        <taxon>rosids</taxon>
        <taxon>fabids</taxon>
        <taxon>Rosales</taxon>
        <taxon>Rosaceae</taxon>
        <taxon>Rosoideae</taxon>
        <taxon>Rosoideae incertae sedis</taxon>
        <taxon>Rosa</taxon>
    </lineage>
</organism>
<protein>
    <submittedName>
        <fullName evidence="4">Putative transcription factor C2H2 family</fullName>
    </submittedName>
</protein>
<dbReference type="SUPFAM" id="SSF57850">
    <property type="entry name" value="RING/U-box"/>
    <property type="match status" value="1"/>
</dbReference>
<dbReference type="OMA" id="YVYRNRI"/>
<gene>
    <name evidence="4" type="ORF">RchiOBHm_Chr2g0144911</name>
</gene>
<keyword evidence="2" id="KW-0812">Transmembrane</keyword>
<evidence type="ECO:0000313" key="4">
    <source>
        <dbReference type="EMBL" id="PRQ51478.1"/>
    </source>
</evidence>
<dbReference type="InterPro" id="IPR013083">
    <property type="entry name" value="Znf_RING/FYVE/PHD"/>
</dbReference>
<sequence>MSISLLFSGIMILGVILICFVIYIVFTVAWYLYGRQILSAPTLSQQEDPAKEKYFSYQKLKPDVITFNYKKELSDDPNHEEENSDQNECVVCLRGLQNEEFVRQLPKCKHTFHAPCIDMWLYSHSDCPICRTVIDQLPDEGAFTPGRKSEVSVDISPSLTLTTISII</sequence>
<keyword evidence="5" id="KW-1185">Reference proteome</keyword>
<dbReference type="SMART" id="SM00184">
    <property type="entry name" value="RING"/>
    <property type="match status" value="1"/>
</dbReference>
<dbReference type="Proteomes" id="UP000238479">
    <property type="component" value="Chromosome 2"/>
</dbReference>
<feature type="domain" description="RING-type" evidence="3">
    <location>
        <begin position="89"/>
        <end position="131"/>
    </location>
</feature>
<proteinExistence type="predicted"/>
<evidence type="ECO:0000256" key="2">
    <source>
        <dbReference type="SAM" id="Phobius"/>
    </source>
</evidence>
<dbReference type="GO" id="GO:0016567">
    <property type="term" value="P:protein ubiquitination"/>
    <property type="evidence" value="ECO:0007669"/>
    <property type="project" value="UniProtKB-UniPathway"/>
</dbReference>
<evidence type="ECO:0000259" key="3">
    <source>
        <dbReference type="PROSITE" id="PS50089"/>
    </source>
</evidence>
<dbReference type="PANTHER" id="PTHR45676">
    <property type="entry name" value="RING-H2 FINGER PROTEIN ATL51-RELATED"/>
    <property type="match status" value="1"/>
</dbReference>
<dbReference type="OrthoDB" id="9984778at2759"/>
<dbReference type="GO" id="GO:0008270">
    <property type="term" value="F:zinc ion binding"/>
    <property type="evidence" value="ECO:0007669"/>
    <property type="project" value="UniProtKB-KW"/>
</dbReference>
<dbReference type="InterPro" id="IPR001841">
    <property type="entry name" value="Znf_RING"/>
</dbReference>
<dbReference type="UniPathway" id="UPA00143"/>
<comment type="caution">
    <text evidence="4">The sequence shown here is derived from an EMBL/GenBank/DDBJ whole genome shotgun (WGS) entry which is preliminary data.</text>
</comment>
<keyword evidence="1" id="KW-0863">Zinc-finger</keyword>
<dbReference type="Gramene" id="PRQ51478">
    <property type="protein sequence ID" value="PRQ51478"/>
    <property type="gene ID" value="RchiOBHm_Chr2g0144911"/>
</dbReference>
<keyword evidence="2" id="KW-0472">Membrane</keyword>
<dbReference type="PANTHER" id="PTHR45676:SF66">
    <property type="entry name" value="RING-TYPE E3 UBIQUITIN TRANSFERASE"/>
    <property type="match status" value="1"/>
</dbReference>
<keyword evidence="1" id="KW-0479">Metal-binding</keyword>
<dbReference type="EMBL" id="PDCK01000040">
    <property type="protein sequence ID" value="PRQ51478.1"/>
    <property type="molecule type" value="Genomic_DNA"/>
</dbReference>